<keyword evidence="6 7" id="KW-0472">Membrane</keyword>
<evidence type="ECO:0000256" key="7">
    <source>
        <dbReference type="SAM" id="Phobius"/>
    </source>
</evidence>
<name>W0RRY0_9BACT</name>
<feature type="transmembrane region" description="Helical" evidence="7">
    <location>
        <begin position="50"/>
        <end position="69"/>
    </location>
</feature>
<comment type="similarity">
    <text evidence="2">Belongs to the UPF0719 family.</text>
</comment>
<keyword evidence="8" id="KW-0614">Plasmid</keyword>
<reference evidence="8 9" key="1">
    <citation type="journal article" date="2014" name="Genome Announc.">
        <title>Genome Sequence and Methylome of Soil Bacterium Gemmatirosa kalamazoonensis KBS708T, a Member of the Rarely Cultivated Gemmatimonadetes Phylum.</title>
        <authorList>
            <person name="Debruyn J.M."/>
            <person name="Radosevich M."/>
            <person name="Wommack K.E."/>
            <person name="Polson S.W."/>
            <person name="Hauser L.J."/>
            <person name="Fawaz M.N."/>
            <person name="Korlach J."/>
            <person name="Tsai Y.C."/>
        </authorList>
    </citation>
    <scope>NUCLEOTIDE SEQUENCE [LARGE SCALE GENOMIC DNA]</scope>
    <source>
        <strain evidence="8 9">KBS708</strain>
        <plasmid evidence="9">Plasmid 1</plasmid>
    </source>
</reference>
<dbReference type="OrthoDB" id="200249at2"/>
<accession>W0RRY0</accession>
<dbReference type="InParanoid" id="W0RRY0"/>
<evidence type="ECO:0008006" key="10">
    <source>
        <dbReference type="Google" id="ProtNLM"/>
    </source>
</evidence>
<evidence type="ECO:0000256" key="5">
    <source>
        <dbReference type="ARBA" id="ARBA00022989"/>
    </source>
</evidence>
<evidence type="ECO:0000313" key="8">
    <source>
        <dbReference type="EMBL" id="AHG93085.1"/>
    </source>
</evidence>
<comment type="subcellular location">
    <subcellularLocation>
        <location evidence="1">Cell membrane</location>
        <topology evidence="1">Multi-pass membrane protein</topology>
    </subcellularLocation>
</comment>
<feature type="transmembrane region" description="Helical" evidence="7">
    <location>
        <begin position="6"/>
        <end position="30"/>
    </location>
</feature>
<keyword evidence="9" id="KW-1185">Reference proteome</keyword>
<evidence type="ECO:0000256" key="2">
    <source>
        <dbReference type="ARBA" id="ARBA00005779"/>
    </source>
</evidence>
<dbReference type="KEGG" id="gba:J421_5550"/>
<dbReference type="AlphaFoldDB" id="W0RRY0"/>
<proteinExistence type="inferred from homology"/>
<sequence length="70" mass="7406">MTPDLLPNAVAALLFAVLGIVIFVLAFVIIDRLTPGDLWRDLLQERNSALAIVMAGIAIGLSIIIAAAIH</sequence>
<protein>
    <recommendedName>
        <fullName evidence="10">DUF350 domain-containing protein</fullName>
    </recommendedName>
</protein>
<dbReference type="GO" id="GO:0005886">
    <property type="term" value="C:plasma membrane"/>
    <property type="evidence" value="ECO:0007669"/>
    <property type="project" value="UniProtKB-SubCell"/>
</dbReference>
<organism evidence="8 9">
    <name type="scientific">Gemmatirosa kalamazoonensis</name>
    <dbReference type="NCBI Taxonomy" id="861299"/>
    <lineage>
        <taxon>Bacteria</taxon>
        <taxon>Pseudomonadati</taxon>
        <taxon>Gemmatimonadota</taxon>
        <taxon>Gemmatimonadia</taxon>
        <taxon>Gemmatimonadales</taxon>
        <taxon>Gemmatimonadaceae</taxon>
        <taxon>Gemmatirosa</taxon>
    </lineage>
</organism>
<dbReference type="Pfam" id="PF03994">
    <property type="entry name" value="DUF350"/>
    <property type="match status" value="1"/>
</dbReference>
<keyword evidence="5 7" id="KW-1133">Transmembrane helix</keyword>
<keyword evidence="4 7" id="KW-0812">Transmembrane</keyword>
<evidence type="ECO:0000256" key="3">
    <source>
        <dbReference type="ARBA" id="ARBA00022475"/>
    </source>
</evidence>
<dbReference type="HOGENOM" id="CLU_183870_1_0_0"/>
<dbReference type="Proteomes" id="UP000019151">
    <property type="component" value="Plasmid 1"/>
</dbReference>
<evidence type="ECO:0000256" key="6">
    <source>
        <dbReference type="ARBA" id="ARBA00023136"/>
    </source>
</evidence>
<geneLocation type="plasmid" evidence="8 9">
    <name>1</name>
</geneLocation>
<evidence type="ECO:0000313" key="9">
    <source>
        <dbReference type="Proteomes" id="UP000019151"/>
    </source>
</evidence>
<evidence type="ECO:0000256" key="1">
    <source>
        <dbReference type="ARBA" id="ARBA00004651"/>
    </source>
</evidence>
<keyword evidence="3" id="KW-1003">Cell membrane</keyword>
<gene>
    <name evidence="8" type="ORF">J421_5550</name>
</gene>
<dbReference type="RefSeq" id="WP_025414395.1">
    <property type="nucleotide sequence ID" value="NZ_CP007129.1"/>
</dbReference>
<evidence type="ECO:0000256" key="4">
    <source>
        <dbReference type="ARBA" id="ARBA00022692"/>
    </source>
</evidence>
<dbReference type="EMBL" id="CP007129">
    <property type="protein sequence ID" value="AHG93085.1"/>
    <property type="molecule type" value="Genomic_DNA"/>
</dbReference>
<dbReference type="InterPro" id="IPR007140">
    <property type="entry name" value="DUF350"/>
</dbReference>